<feature type="region of interest" description="Disordered" evidence="1">
    <location>
        <begin position="547"/>
        <end position="567"/>
    </location>
</feature>
<feature type="region of interest" description="Disordered" evidence="1">
    <location>
        <begin position="346"/>
        <end position="405"/>
    </location>
</feature>
<feature type="region of interest" description="Disordered" evidence="1">
    <location>
        <begin position="205"/>
        <end position="235"/>
    </location>
</feature>
<feature type="domain" description="TECPR1-like DysF" evidence="2">
    <location>
        <begin position="88"/>
        <end position="196"/>
    </location>
</feature>
<evidence type="ECO:0000256" key="1">
    <source>
        <dbReference type="SAM" id="MobiDB-lite"/>
    </source>
</evidence>
<dbReference type="Pfam" id="PF06398">
    <property type="entry name" value="Pex24p"/>
    <property type="match status" value="1"/>
</dbReference>
<dbReference type="EMBL" id="JANBQD010000007">
    <property type="protein sequence ID" value="KAJ1995300.1"/>
    <property type="molecule type" value="Genomic_DNA"/>
</dbReference>
<feature type="region of interest" description="Disordered" evidence="1">
    <location>
        <begin position="445"/>
        <end position="509"/>
    </location>
</feature>
<feature type="compositionally biased region" description="Low complexity" evidence="1">
    <location>
        <begin position="619"/>
        <end position="628"/>
    </location>
</feature>
<evidence type="ECO:0000259" key="2">
    <source>
        <dbReference type="Pfam" id="PF06398"/>
    </source>
</evidence>
<dbReference type="InterPro" id="IPR010482">
    <property type="entry name" value="TECPR1-like_DysF"/>
</dbReference>
<protein>
    <recommendedName>
        <fullName evidence="2">TECPR1-like DysF domain-containing protein</fullName>
    </recommendedName>
</protein>
<name>A0ABQ8PU24_9FUNG</name>
<reference evidence="3" key="1">
    <citation type="submission" date="2022-07" db="EMBL/GenBank/DDBJ databases">
        <title>Phylogenomic reconstructions and comparative analyses of Kickxellomycotina fungi.</title>
        <authorList>
            <person name="Reynolds N.K."/>
            <person name="Stajich J.E."/>
            <person name="Barry K."/>
            <person name="Grigoriev I.V."/>
            <person name="Crous P."/>
            <person name="Smith M.E."/>
        </authorList>
    </citation>
    <scope>NUCLEOTIDE SEQUENCE</scope>
    <source>
        <strain evidence="3">BCRC 34882</strain>
    </source>
</reference>
<organism evidence="3 4">
    <name type="scientific">Coemansia umbellata</name>
    <dbReference type="NCBI Taxonomy" id="1424467"/>
    <lineage>
        <taxon>Eukaryota</taxon>
        <taxon>Fungi</taxon>
        <taxon>Fungi incertae sedis</taxon>
        <taxon>Zoopagomycota</taxon>
        <taxon>Kickxellomycotina</taxon>
        <taxon>Kickxellomycetes</taxon>
        <taxon>Kickxellales</taxon>
        <taxon>Kickxellaceae</taxon>
        <taxon>Coemansia</taxon>
    </lineage>
</organism>
<evidence type="ECO:0000313" key="4">
    <source>
        <dbReference type="Proteomes" id="UP001151295"/>
    </source>
</evidence>
<feature type="compositionally biased region" description="Basic and acidic residues" evidence="1">
    <location>
        <begin position="391"/>
        <end position="403"/>
    </location>
</feature>
<comment type="caution">
    <text evidence="3">The sequence shown here is derived from an EMBL/GenBank/DDBJ whole genome shotgun (WGS) entry which is preliminary data.</text>
</comment>
<gene>
    <name evidence="3" type="ORF">EDC05_001138</name>
</gene>
<feature type="compositionally biased region" description="Polar residues" evidence="1">
    <location>
        <begin position="646"/>
        <end position="663"/>
    </location>
</feature>
<evidence type="ECO:0000313" key="3">
    <source>
        <dbReference type="EMBL" id="KAJ1995300.1"/>
    </source>
</evidence>
<proteinExistence type="predicted"/>
<keyword evidence="4" id="KW-1185">Reference proteome</keyword>
<dbReference type="Proteomes" id="UP001151295">
    <property type="component" value="Unassembled WGS sequence"/>
</dbReference>
<feature type="region of interest" description="Disordered" evidence="1">
    <location>
        <begin position="605"/>
        <end position="684"/>
    </location>
</feature>
<accession>A0ABQ8PU24</accession>
<sequence>MIRRKNTTKDILPEVPAKTQAFAYQPYVKDTWSSSDSENSIGESRCPRAPSARIVRGTAEGDRERMAQLHASSVTARIRQARSLLDDERFEYSCDVVYECQRGFNFLGKANFSTKLLHPMDPPPWCDASMKLTLPNVHSFQLPDPLWHWVSPRWLIDMTLDVDEDGWQYAARFSQSGWHGRHSATRSFVRRRRWLRLRRRPLHSSAHPAAALQDSRFDNPCVDTSPPTQPKGLKKPAHFASKFKNKVAGNYVGSSPKSPTRPTKQLAFTLKDGRYKSHNLKTVNSYAVEVAAQVMSRPPSPTNSSRRRSALGVDLLAPANARLSQLTDGDIPGTNIPYSHISSFGSVVSRESPRPHSPVHDGGASSMDDSDDDDVYLSVKPTLLPRASAGSDKEANSSSDERAIPVVNVVSPQSALADDAAVPSKMTAKQEDTLQHLQRCLSQTWQKKHDLGRSSASTTRLVFDQHSLHPSVKSSRRRIQREHSSDSDSSDEDSSLPLPTGGQLFAPPASRTLSAAPSFDSFSAIGESASKACAGYVDGVPKVLPKLTPFGPPEPTSPKSDCDSGGSKLRLKHEQIIAQKLLSQKHRKQGASFLGSKKLSAHWGIGRGGKSSGVAQSMPTSPTSLSTLRGRVSFAPDAGEPPLPQPKQSLGSTEDYSVGSTVVDSIPGLPNAGSTRHARGSDTGEAARVSADSLGHFALDGSFTMSPMQYDDTQSSSVVSLDFYPNDLPQLEPYVDPYANLHIPDIHEASCVPEAAADGNHSDSVLMFSAQKNEAVSGDEHESVDKGLVGMAADTLKALVGEIPLDRERLEFLHDGLQMGGITAATIWYTFPWLHFDLLHFDSSRQRLISMLLSFAHTCPADALRVFAQSMVRGKAGGEVSEHSVLESMDMRDRAEYAAVMQGFDSGGAAVLSPSQAWRFIIRPLVSHDADLFYSDFKLMATGVARWRMQSR</sequence>